<organism evidence="1 2">
    <name type="scientific">Kocuria rosea subsp. polaris</name>
    <dbReference type="NCBI Taxonomy" id="136273"/>
    <lineage>
        <taxon>Bacteria</taxon>
        <taxon>Bacillati</taxon>
        <taxon>Actinomycetota</taxon>
        <taxon>Actinomycetes</taxon>
        <taxon>Micrococcales</taxon>
        <taxon>Micrococcaceae</taxon>
        <taxon>Kocuria</taxon>
    </lineage>
</organism>
<dbReference type="Pfam" id="PF20373">
    <property type="entry name" value="DUF6668"/>
    <property type="match status" value="1"/>
</dbReference>
<sequence length="211" mass="22762">MDNRWAELVSPSTQEQPRPLFEDVTEETVTVFRGASGPQRGVTGLSEDEGRLGRFLTTAHDVFWLGVHGGAGESVLAELLGGTACHHRWPARPDEETQHAPAPVFLVARQNKRGLDAARLAARDWAAGAHPDVDLQGLVLVADAPGRTPKSLVAATRVISGGVPSTWVVPWIEELRLTGAVDWESMAREPRKVLTALGEAADEALSERTPQ</sequence>
<evidence type="ECO:0000313" key="2">
    <source>
        <dbReference type="Proteomes" id="UP000053512"/>
    </source>
</evidence>
<dbReference type="AlphaFoldDB" id="A0A0W8I1W1"/>
<comment type="caution">
    <text evidence="1">The sequence shown here is derived from an EMBL/GenBank/DDBJ whole genome shotgun (WGS) entry which is preliminary data.</text>
</comment>
<reference evidence="2" key="1">
    <citation type="submission" date="2015-12" db="EMBL/GenBank/DDBJ databases">
        <authorList>
            <person name="Nair G.R."/>
            <person name="Kaur G."/>
            <person name="Mayilraj S."/>
        </authorList>
    </citation>
    <scope>NUCLEOTIDE SEQUENCE [LARGE SCALE GENOMIC DNA]</scope>
    <source>
        <strain evidence="2">CD08_4</strain>
    </source>
</reference>
<gene>
    <name evidence="1" type="ORF">AVL61_15825</name>
</gene>
<name>A0A0W8I1W1_KOCRO</name>
<dbReference type="RefSeq" id="WP_058875393.1">
    <property type="nucleotide sequence ID" value="NZ_LQBK01000041.1"/>
</dbReference>
<dbReference type="Proteomes" id="UP000053512">
    <property type="component" value="Unassembled WGS sequence"/>
</dbReference>
<accession>A0A0W8I1W1</accession>
<dbReference type="OrthoDB" id="4549550at2"/>
<dbReference type="InterPro" id="IPR046609">
    <property type="entry name" value="DUF6668"/>
</dbReference>
<dbReference type="EMBL" id="LQBK01000041">
    <property type="protein sequence ID" value="KUG51709.1"/>
    <property type="molecule type" value="Genomic_DNA"/>
</dbReference>
<protein>
    <submittedName>
        <fullName evidence="1">Uncharacterized protein</fullName>
    </submittedName>
</protein>
<proteinExistence type="predicted"/>
<evidence type="ECO:0000313" key="1">
    <source>
        <dbReference type="EMBL" id="KUG51709.1"/>
    </source>
</evidence>